<dbReference type="SUPFAM" id="SSF52540">
    <property type="entry name" value="P-loop containing nucleoside triphosphate hydrolases"/>
    <property type="match status" value="1"/>
</dbReference>
<organism evidence="9 10">
    <name type="scientific">Nocardia thailandica</name>
    <dbReference type="NCBI Taxonomy" id="257275"/>
    <lineage>
        <taxon>Bacteria</taxon>
        <taxon>Bacillati</taxon>
        <taxon>Actinomycetota</taxon>
        <taxon>Actinomycetes</taxon>
        <taxon>Mycobacteriales</taxon>
        <taxon>Nocardiaceae</taxon>
        <taxon>Nocardia</taxon>
    </lineage>
</organism>
<evidence type="ECO:0000259" key="8">
    <source>
        <dbReference type="PROSITE" id="PS51198"/>
    </source>
</evidence>
<dbReference type="InterPro" id="IPR014016">
    <property type="entry name" value="UvrD-like_ATP-bd"/>
</dbReference>
<evidence type="ECO:0000256" key="2">
    <source>
        <dbReference type="ARBA" id="ARBA00022763"/>
    </source>
</evidence>
<keyword evidence="2" id="KW-0227">DNA damage</keyword>
<comment type="caution">
    <text evidence="9">The sequence shown here is derived from an EMBL/GenBank/DDBJ whole genome shotgun (WGS) entry which is preliminary data.</text>
</comment>
<evidence type="ECO:0000256" key="7">
    <source>
        <dbReference type="PROSITE-ProRule" id="PRU00560"/>
    </source>
</evidence>
<feature type="binding site" evidence="7">
    <location>
        <begin position="223"/>
        <end position="230"/>
    </location>
    <ligand>
        <name>ATP</name>
        <dbReference type="ChEBI" id="CHEBI:30616"/>
    </ligand>
</feature>
<keyword evidence="1 7" id="KW-0547">Nucleotide-binding</keyword>
<dbReference type="RefSeq" id="WP_387699185.1">
    <property type="nucleotide sequence ID" value="NZ_JBIAMX010000002.1"/>
</dbReference>
<dbReference type="EMBL" id="JBIAMX010000002">
    <property type="protein sequence ID" value="MFF0542203.1"/>
    <property type="molecule type" value="Genomic_DNA"/>
</dbReference>
<protein>
    <submittedName>
        <fullName evidence="9">UvrD-helicase domain-containing protein</fullName>
    </submittedName>
</protein>
<dbReference type="InterPro" id="IPR013986">
    <property type="entry name" value="DExx_box_DNA_helicase_dom_sf"/>
</dbReference>
<keyword evidence="10" id="KW-1185">Reference proteome</keyword>
<name>A0ABW6PIU6_9NOCA</name>
<evidence type="ECO:0000313" key="9">
    <source>
        <dbReference type="EMBL" id="MFF0542203.1"/>
    </source>
</evidence>
<dbReference type="InterPro" id="IPR000212">
    <property type="entry name" value="DNA_helicase_UvrD/REP"/>
</dbReference>
<dbReference type="Gene3D" id="3.40.50.300">
    <property type="entry name" value="P-loop containing nucleotide triphosphate hydrolases"/>
    <property type="match status" value="2"/>
</dbReference>
<dbReference type="PANTHER" id="PTHR11070">
    <property type="entry name" value="UVRD / RECB / PCRA DNA HELICASE FAMILY MEMBER"/>
    <property type="match status" value="1"/>
</dbReference>
<keyword evidence="5 7" id="KW-0067">ATP-binding</keyword>
<feature type="domain" description="UvrD-like helicase ATP-binding" evidence="8">
    <location>
        <begin position="202"/>
        <end position="492"/>
    </location>
</feature>
<keyword evidence="6" id="KW-0234">DNA repair</keyword>
<dbReference type="Pfam" id="PF00580">
    <property type="entry name" value="UvrD-helicase"/>
    <property type="match status" value="1"/>
</dbReference>
<evidence type="ECO:0000313" key="10">
    <source>
        <dbReference type="Proteomes" id="UP001601444"/>
    </source>
</evidence>
<evidence type="ECO:0000256" key="4">
    <source>
        <dbReference type="ARBA" id="ARBA00022806"/>
    </source>
</evidence>
<evidence type="ECO:0000256" key="1">
    <source>
        <dbReference type="ARBA" id="ARBA00022741"/>
    </source>
</evidence>
<evidence type="ECO:0000256" key="6">
    <source>
        <dbReference type="ARBA" id="ARBA00023204"/>
    </source>
</evidence>
<dbReference type="Proteomes" id="UP001601444">
    <property type="component" value="Unassembled WGS sequence"/>
</dbReference>
<dbReference type="InterPro" id="IPR027417">
    <property type="entry name" value="P-loop_NTPase"/>
</dbReference>
<gene>
    <name evidence="9" type="ORF">ACFYTF_05145</name>
</gene>
<sequence length="650" mass="72292">MADIQRERRVRAAEQALAEQTRLSSPERRVLTGILATESWHLLTRNGPFQPGRPTAYAIGPTGVFAVVFADTLPPTAEFGALRRHAEEPLARLAAGDFRFVPHMAEIVVVLPGRVRAETDGRVHIVDESNFFGTLTRRARQFKPARAAQLAAAPIDRFTRVRPELPMAAETTDAASLFTAADLNDAERAAALARPFSDWMTFLDPAQLSLVQTTFTGPARISGPAGTGKSVVALHRMAHWAKRYPGRLLFTTFVKTLPTFHERGFARLAPRAVDRAVFTGLHAWTVRFLNERHVPFNLDDKAVDASLADAWRSVRGTLDQVQDTDFGYWHDEIDRVIKGRRLLEVEDYKRVRRRGREGVVLHGNRREFIWKHWYEPYQDGLRARGAHDFNDLIALAVDQLRAKPLTDAERFDLVVVDEVQDFTLGQLQLVYEIAGGRPDSLLLLVGDGQQEVYAGGCTLSEAGIPLAGGRGRVLRTNYRNRAAILDYARRIEASDTVDDLDGGTGVVLRESESTLPDGKVVEERLTRHQAETAVPRAIRAAELGTQADIAVIVPNRGSINRYLTILRRAGFPAIPLEHYDGTQTTEIKVGTIHRAKGMDFTAVFVLTKQPPTDLACLTPAARDQAELRARQHLVAASRARDYLWVGLLTD</sequence>
<dbReference type="PROSITE" id="PS51198">
    <property type="entry name" value="UVRD_HELICASE_ATP_BIND"/>
    <property type="match status" value="1"/>
</dbReference>
<evidence type="ECO:0000256" key="5">
    <source>
        <dbReference type="ARBA" id="ARBA00022840"/>
    </source>
</evidence>
<proteinExistence type="predicted"/>
<dbReference type="Gene3D" id="1.10.10.160">
    <property type="match status" value="1"/>
</dbReference>
<dbReference type="PANTHER" id="PTHR11070:SF45">
    <property type="entry name" value="DNA 3'-5' HELICASE"/>
    <property type="match status" value="1"/>
</dbReference>
<keyword evidence="4 7" id="KW-0347">Helicase</keyword>
<reference evidence="9 10" key="1">
    <citation type="submission" date="2024-10" db="EMBL/GenBank/DDBJ databases">
        <title>The Natural Products Discovery Center: Release of the First 8490 Sequenced Strains for Exploring Actinobacteria Biosynthetic Diversity.</title>
        <authorList>
            <person name="Kalkreuter E."/>
            <person name="Kautsar S.A."/>
            <person name="Yang D."/>
            <person name="Bader C.D."/>
            <person name="Teijaro C.N."/>
            <person name="Fluegel L."/>
            <person name="Davis C.M."/>
            <person name="Simpson J.R."/>
            <person name="Lauterbach L."/>
            <person name="Steele A.D."/>
            <person name="Gui C."/>
            <person name="Meng S."/>
            <person name="Li G."/>
            <person name="Viehrig K."/>
            <person name="Ye F."/>
            <person name="Su P."/>
            <person name="Kiefer A.F."/>
            <person name="Nichols A."/>
            <person name="Cepeda A.J."/>
            <person name="Yan W."/>
            <person name="Fan B."/>
            <person name="Jiang Y."/>
            <person name="Adhikari A."/>
            <person name="Zheng C.-J."/>
            <person name="Schuster L."/>
            <person name="Cowan T.M."/>
            <person name="Smanski M.J."/>
            <person name="Chevrette M.G."/>
            <person name="De Carvalho L.P.S."/>
            <person name="Shen B."/>
        </authorList>
    </citation>
    <scope>NUCLEOTIDE SEQUENCE [LARGE SCALE GENOMIC DNA]</scope>
    <source>
        <strain evidence="9 10">NPDC004045</strain>
    </source>
</reference>
<evidence type="ECO:0000256" key="3">
    <source>
        <dbReference type="ARBA" id="ARBA00022801"/>
    </source>
</evidence>
<keyword evidence="3 7" id="KW-0378">Hydrolase</keyword>
<accession>A0ABW6PIU6</accession>